<evidence type="ECO:0000313" key="2">
    <source>
        <dbReference type="Proteomes" id="UP001370490"/>
    </source>
</evidence>
<dbReference type="Proteomes" id="UP001370490">
    <property type="component" value="Unassembled WGS sequence"/>
</dbReference>
<dbReference type="AlphaFoldDB" id="A0AAN8Z9Q3"/>
<gene>
    <name evidence="1" type="ORF">RJ641_006071</name>
</gene>
<dbReference type="EMBL" id="JBAMMX010000014">
    <property type="protein sequence ID" value="KAK6927480.1"/>
    <property type="molecule type" value="Genomic_DNA"/>
</dbReference>
<organism evidence="1 2">
    <name type="scientific">Dillenia turbinata</name>
    <dbReference type="NCBI Taxonomy" id="194707"/>
    <lineage>
        <taxon>Eukaryota</taxon>
        <taxon>Viridiplantae</taxon>
        <taxon>Streptophyta</taxon>
        <taxon>Embryophyta</taxon>
        <taxon>Tracheophyta</taxon>
        <taxon>Spermatophyta</taxon>
        <taxon>Magnoliopsida</taxon>
        <taxon>eudicotyledons</taxon>
        <taxon>Gunneridae</taxon>
        <taxon>Pentapetalae</taxon>
        <taxon>Dilleniales</taxon>
        <taxon>Dilleniaceae</taxon>
        <taxon>Dillenia</taxon>
    </lineage>
</organism>
<keyword evidence="2" id="KW-1185">Reference proteome</keyword>
<name>A0AAN8Z9Q3_9MAGN</name>
<dbReference type="InterPro" id="IPR004158">
    <property type="entry name" value="DUF247_pln"/>
</dbReference>
<accession>A0AAN8Z9Q3</accession>
<protein>
    <submittedName>
        <fullName evidence="1">Uncharacterized protein</fullName>
    </submittedName>
</protein>
<evidence type="ECO:0000313" key="1">
    <source>
        <dbReference type="EMBL" id="KAK6927480.1"/>
    </source>
</evidence>
<comment type="caution">
    <text evidence="1">The sequence shown here is derived from an EMBL/GenBank/DDBJ whole genome shotgun (WGS) entry which is preliminary data.</text>
</comment>
<proteinExistence type="predicted"/>
<sequence length="89" mass="10359">MNEIFSDRKEVLEVIDQQVLATGQIFVIFTISLKKKNDDDERFGGFLPRLYRVPKKLVQSRVKAYTPRLVSIGPYHHGEKSFCAMEEQK</sequence>
<dbReference type="Pfam" id="PF03140">
    <property type="entry name" value="DUF247"/>
    <property type="match status" value="1"/>
</dbReference>
<reference evidence="1 2" key="1">
    <citation type="submission" date="2023-12" db="EMBL/GenBank/DDBJ databases">
        <title>A high-quality genome assembly for Dillenia turbinata (Dilleniales).</title>
        <authorList>
            <person name="Chanderbali A."/>
        </authorList>
    </citation>
    <scope>NUCLEOTIDE SEQUENCE [LARGE SCALE GENOMIC DNA]</scope>
    <source>
        <strain evidence="1">LSX21</strain>
        <tissue evidence="1">Leaf</tissue>
    </source>
</reference>